<proteinExistence type="predicted"/>
<evidence type="ECO:0000256" key="1">
    <source>
        <dbReference type="SAM" id="Phobius"/>
    </source>
</evidence>
<dbReference type="InterPro" id="IPR046216">
    <property type="entry name" value="DUF6249"/>
</dbReference>
<organism evidence="3 4">
    <name type="scientific">Microbulbifer taiwanensis</name>
    <dbReference type="NCBI Taxonomy" id="986746"/>
    <lineage>
        <taxon>Bacteria</taxon>
        <taxon>Pseudomonadati</taxon>
        <taxon>Pseudomonadota</taxon>
        <taxon>Gammaproteobacteria</taxon>
        <taxon>Cellvibrionales</taxon>
        <taxon>Microbulbiferaceae</taxon>
        <taxon>Microbulbifer</taxon>
    </lineage>
</organism>
<comment type="caution">
    <text evidence="3">The sequence shown here is derived from an EMBL/GenBank/DDBJ whole genome shotgun (WGS) entry which is preliminary data.</text>
</comment>
<sequence length="127" mass="13815">MNEGTLALLVPFGFFLLVGVSIWLVLHFRAKKDLEIQQTLREALDKGAQLTPELIEQLGASNGSHPLKDVRRGIVWIATAAGIALFGFFVPDPSNHAFLALLAIAMLPFAIGLGYLAMHLLGRQRPA</sequence>
<reference evidence="4" key="1">
    <citation type="journal article" date="2019" name="Int. J. Syst. Evol. Microbiol.">
        <title>The Global Catalogue of Microorganisms (GCM) 10K type strain sequencing project: providing services to taxonomists for standard genome sequencing and annotation.</title>
        <authorList>
            <consortium name="The Broad Institute Genomics Platform"/>
            <consortium name="The Broad Institute Genome Sequencing Center for Infectious Disease"/>
            <person name="Wu L."/>
            <person name="Ma J."/>
        </authorList>
    </citation>
    <scope>NUCLEOTIDE SEQUENCE [LARGE SCALE GENOMIC DNA]</scope>
    <source>
        <strain evidence="4">CGMCC 1.13718</strain>
    </source>
</reference>
<keyword evidence="4" id="KW-1185">Reference proteome</keyword>
<evidence type="ECO:0000313" key="3">
    <source>
        <dbReference type="EMBL" id="MFC6633082.1"/>
    </source>
</evidence>
<gene>
    <name evidence="3" type="ORF">ACFQBM_07325</name>
</gene>
<dbReference type="Proteomes" id="UP001596425">
    <property type="component" value="Unassembled WGS sequence"/>
</dbReference>
<accession>A0ABW1YNB0</accession>
<dbReference type="RefSeq" id="WP_193189421.1">
    <property type="nucleotide sequence ID" value="NZ_JACZFR010000006.1"/>
</dbReference>
<feature type="transmembrane region" description="Helical" evidence="1">
    <location>
        <begin position="6"/>
        <end position="26"/>
    </location>
</feature>
<dbReference type="Pfam" id="PF19762">
    <property type="entry name" value="DUF6249"/>
    <property type="match status" value="1"/>
</dbReference>
<feature type="domain" description="DUF6249" evidence="2">
    <location>
        <begin position="12"/>
        <end position="121"/>
    </location>
</feature>
<dbReference type="EMBL" id="JBHSVR010000001">
    <property type="protein sequence ID" value="MFC6633082.1"/>
    <property type="molecule type" value="Genomic_DNA"/>
</dbReference>
<keyword evidence="1" id="KW-1133">Transmembrane helix</keyword>
<feature type="transmembrane region" description="Helical" evidence="1">
    <location>
        <begin position="97"/>
        <end position="118"/>
    </location>
</feature>
<evidence type="ECO:0000259" key="2">
    <source>
        <dbReference type="Pfam" id="PF19762"/>
    </source>
</evidence>
<keyword evidence="1" id="KW-0472">Membrane</keyword>
<name>A0ABW1YNB0_9GAMM</name>
<feature type="transmembrane region" description="Helical" evidence="1">
    <location>
        <begin position="73"/>
        <end position="91"/>
    </location>
</feature>
<protein>
    <submittedName>
        <fullName evidence="3">DUF6249 domain-containing protein</fullName>
    </submittedName>
</protein>
<evidence type="ECO:0000313" key="4">
    <source>
        <dbReference type="Proteomes" id="UP001596425"/>
    </source>
</evidence>
<keyword evidence="1" id="KW-0812">Transmembrane</keyword>